<organism evidence="3">
    <name type="scientific">Ignisphaera aggregans</name>
    <dbReference type="NCBI Taxonomy" id="334771"/>
    <lineage>
        <taxon>Archaea</taxon>
        <taxon>Thermoproteota</taxon>
        <taxon>Thermoprotei</taxon>
        <taxon>Desulfurococcales</taxon>
        <taxon>Desulfurococcaceae</taxon>
        <taxon>Ignisphaera</taxon>
    </lineage>
</organism>
<protein>
    <recommendedName>
        <fullName evidence="1">FHA domain-containing protein</fullName>
    </recommendedName>
</protein>
<proteinExistence type="predicted"/>
<dbReference type="PROSITE" id="PS50006">
    <property type="entry name" value="FHA_DOMAIN"/>
    <property type="match status" value="1"/>
</dbReference>
<reference evidence="3" key="1">
    <citation type="journal article" date="2020" name="mSystems">
        <title>Genome- and Community-Level Interaction Insights into Carbon Utilization and Element Cycling Functions of Hydrothermarchaeota in Hydrothermal Sediment.</title>
        <authorList>
            <person name="Zhou Z."/>
            <person name="Liu Y."/>
            <person name="Xu W."/>
            <person name="Pan J."/>
            <person name="Luo Z.H."/>
            <person name="Li M."/>
        </authorList>
    </citation>
    <scope>NUCLEOTIDE SEQUENCE [LARGE SCALE GENOMIC DNA]</scope>
    <source>
        <strain evidence="2">SpSt-629</strain>
        <strain evidence="3">SpSt-688</strain>
    </source>
</reference>
<evidence type="ECO:0000313" key="3">
    <source>
        <dbReference type="EMBL" id="HGT97836.1"/>
    </source>
</evidence>
<dbReference type="EMBL" id="DTDH01000005">
    <property type="protein sequence ID" value="HGT97836.1"/>
    <property type="molecule type" value="Genomic_DNA"/>
</dbReference>
<dbReference type="AlphaFoldDB" id="A0A7J3MWF6"/>
<name>A0A7J3MWF6_9CREN</name>
<gene>
    <name evidence="2" type="ORF">ENT99_05765</name>
    <name evidence="3" type="ORF">ENU64_00205</name>
</gene>
<dbReference type="InterPro" id="IPR000253">
    <property type="entry name" value="FHA_dom"/>
</dbReference>
<dbReference type="EMBL" id="DTAU01000111">
    <property type="protein sequence ID" value="HFQ79189.1"/>
    <property type="molecule type" value="Genomic_DNA"/>
</dbReference>
<comment type="caution">
    <text evidence="3">The sequence shown here is derived from an EMBL/GenBank/DDBJ whole genome shotgun (WGS) entry which is preliminary data.</text>
</comment>
<evidence type="ECO:0000259" key="1">
    <source>
        <dbReference type="PROSITE" id="PS50006"/>
    </source>
</evidence>
<evidence type="ECO:0000313" key="2">
    <source>
        <dbReference type="EMBL" id="HFQ79189.1"/>
    </source>
</evidence>
<sequence>MDLIDENEYISRKHLISNESKGFVLVFDNGITVSINGFSKNGNRITEDILDEIAAAIVAIKMYMSSKSNGKDRNGYSTRNGNGKQGNNHLWYRSWLNEITKGYDINPYRRSVFFDQTLS</sequence>
<feature type="domain" description="FHA" evidence="1">
    <location>
        <begin position="1"/>
        <end position="45"/>
    </location>
</feature>
<accession>A0A7J3MWF6</accession>